<dbReference type="GeneID" id="39867067"/>
<dbReference type="KEGG" id="pmal:PMUG01_04023800"/>
<accession>A0A1D3JJI6</accession>
<feature type="compositionally biased region" description="Polar residues" evidence="1">
    <location>
        <begin position="1382"/>
        <end position="1395"/>
    </location>
</feature>
<keyword evidence="3" id="KW-1185">Reference proteome</keyword>
<dbReference type="VEuPathDB" id="PlasmoDB:PmUG01_04023800"/>
<evidence type="ECO:0000313" key="2">
    <source>
        <dbReference type="EMBL" id="SBT86543.1"/>
    </source>
</evidence>
<dbReference type="OMA" id="HILYAHF"/>
<proteinExistence type="predicted"/>
<dbReference type="EMBL" id="LT594625">
    <property type="protein sequence ID" value="SBT86543.1"/>
    <property type="molecule type" value="Genomic_DNA"/>
</dbReference>
<sequence>MRLLRTVKHHGWYLIICDTVRHNKTNRNYPIVVLKRFAHIFSNLDSLQNGKAIEGVVKREEQNNEGAHYNINGKSRYTSGSVHIQSGNYYNIETKRGEGDKTQLRAIPTADNKTKGKIEHLLCTYKSRKLHDTVLEILTVINNNGKNKDIYINKNILLPFYNILVKRKYYLNNLKSHMYDDYCTLNIFDYIHYNINVHLKQYNLKNVHHLLSSLSKYVHKNKPNKITNELIANIFYFSFFTHFNKYNYAKRNRYYNDVQLSKSRNEEKEKASTIDKVRNQENSIASTKENTRLHKYDHRNDSIEQYYNNNVVGGNSLSMEENYFEKDGLKFSADSNLVSKKKRIILYSDSFPKKAAQNKLIKYDRCYNEEQTFVYLNSYIVFLSNHPTYITNEKIMYNISLLAKNITQFEINPIIALSFLSASLNVFHTVEKKKMGGKRTSSLFIHTKTNYYILYCILKDLNEKIRKNRIQNNNDEVDTHGMEIHREHQTNGKYPQTSDKVNDNSCYTTPNEAKGKCVKGEKDYLNLWYFSHIIHVIKILKIENFISLNFEFSKDAEKCVTDAFIHMIFHMSNYISNFQNGCTLNSQNDLNSFVSIYVNISTLLNELTKFRNIFNVLLTFLNDSYKIIHIQYNNLHVNMMINLVRGMYSQISTYSKENSYELHFGKLHKLHKLFTCSIKVKQVDPFLNNNSEIKTLVNILNLVQNVSLCILIPYKEKEDVELSKLITMLHYLHKINKIFLSFNENSVLDIPITKYLKHIERKFCIPKKGYKNLAHYHILLFLNLHLYYYNCRGINLSLLKNCFAYLEEKDSHLFINETEVIMFLNFFSKLMQIKENVKRKNYIFSLFKLDHFKNTQIGGKGKKVLSNMHQLVVHSNRVEDDNIFHSMRQYVEHSTLSDIMNIFVKKYLNRIIHILFFQNWVQLKKNLVLEYNTSFLNTQPKIKNTKLEFPSTVCSSNMNSMNMPFFPLMKYSLNVYFMTYESVYSNYPYNEAVKGGVLLNLLNNMIKYKRNKLNGENFFFIISCLLKAKMFRHEVYYMYYKLLSTNLQQWEMPYVFYIMRRIFEETADTDVMNSKGVGIHGGNSSSNSSSICSGNSSSICSSNSSSICSSNSSSICSSNSSSICSGNSSSICSSNSSSICSSINSSNASVDGDVHRNNAPNDDVLSDPRGRLHRMGINSLIVRAIVELSSKIILNDKNYINNFNFFKEVLHVYFEKYEKLSLTYKRFNYFVLSYLNNFTKCNKKECEKNLIENKLVMLINNAASFLYTINKYSNKTKKNEKTDVKEKERNILHVHNTKKKDEKPKYADNVYDLKKEHAHYLMECIRHTKSELPPIISASSSHMDHINCTFKRSNTETNDEHRVQKNGAELMKNVQLHKSDDTYSGNCSSSYSGTHRSNERGSYDEEHLKNKLTKLLQKLLCILYINKMKNKMQHEIELTSRNIIDILISLKNCKLRYVNIIQVLSKKYIENIFTQKSSVKTEYQLKFFNTIIFLDYFKEANNYFEEYILNKTDESYNDKLHHQGKPFKRLKPHILYSHFLKMPIMEVIYASNISTYLLNFVSFLDYVDIESQKRVCSKVKTLIQILLKMHCTYDQHHNPHNHHSLANKLVKRNIFILFTLLNFAGPSFDISSLHFESLNIFYNNFILNYFPQHTNMIQSSSTHQNVFEFLTNFLEKYSHRYEVHNEKHVHLFNVDIVLVILRKL</sequence>
<feature type="region of interest" description="Disordered" evidence="1">
    <location>
        <begin position="1379"/>
        <end position="1404"/>
    </location>
</feature>
<gene>
    <name evidence="2" type="primary">PmUG01_04023800</name>
    <name evidence="2" type="ORF">PMUG01_04023800</name>
</gene>
<evidence type="ECO:0000313" key="3">
    <source>
        <dbReference type="Proteomes" id="UP000219813"/>
    </source>
</evidence>
<dbReference type="OrthoDB" id="392791at2759"/>
<organism evidence="2 3">
    <name type="scientific">Plasmodium malariae</name>
    <dbReference type="NCBI Taxonomy" id="5858"/>
    <lineage>
        <taxon>Eukaryota</taxon>
        <taxon>Sar</taxon>
        <taxon>Alveolata</taxon>
        <taxon>Apicomplexa</taxon>
        <taxon>Aconoidasida</taxon>
        <taxon>Haemosporida</taxon>
        <taxon>Plasmodiidae</taxon>
        <taxon>Plasmodium</taxon>
        <taxon>Plasmodium (Plasmodium)</taxon>
    </lineage>
</organism>
<reference evidence="2 3" key="1">
    <citation type="submission" date="2016-06" db="EMBL/GenBank/DDBJ databases">
        <authorList>
            <consortium name="Pathogen Informatics"/>
        </authorList>
    </citation>
    <scope>NUCLEOTIDE SEQUENCE [LARGE SCALE GENOMIC DNA]</scope>
</reference>
<dbReference type="RefSeq" id="XP_028859692.1">
    <property type="nucleotide sequence ID" value="XM_029003238.1"/>
</dbReference>
<name>A0A1D3JJI6_PLAMA</name>
<evidence type="ECO:0000256" key="1">
    <source>
        <dbReference type="SAM" id="MobiDB-lite"/>
    </source>
</evidence>
<dbReference type="Proteomes" id="UP000219813">
    <property type="component" value="Chromosome 4"/>
</dbReference>
<protein>
    <submittedName>
        <fullName evidence="2">Uncharacterized protein</fullName>
    </submittedName>
</protein>